<sequence length="545" mass="58468">MTRHISIPETNAAQTKPPVLGHPANSGHRVDINAATAVARHARFRPDSTAVVYEGGDLTYGELDDRAARLASVLADGGTSEGDRVAYLGLNSLSFLVTMLAAFRLGAIFVPINFRLAGPELESVLARSGANTIVCEEGHRAAVDAVTGHRLSLRLLVDDDPAIPTTPVTRPWIGWSALLADATPYAEIAVSDFDDPAILMFTSGTTGLPKGVVLTHGNAWWNSVNVELMLDSRPGDTTHAAAPLFHIGALNSFVLRALVRGNRIVLRRGFDPEQTLDDYARYAVGSTFAVPTMFQALARHPGFADADLSALRSVVVAGAPVPPSLIRQCAERGIQLQQAWGLTETAPFATHLPAEWTLAKTGSAGIPMPYTEVRVVDMEVGDPLPATRRGEIVVRGPNVTPGYWEDPEATDAAFDGEGWFHSGDIGYLDDDGFLFIVDRLKDMIISGGENVYPAEVERALADLPCAVDVGVVGVPDDEWGEAVVVVVAVAPGAELTLEQVREHAAKSLARYKLPRRLQIVDSLPRNASGKLDKIRMRSSLAMEES</sequence>
<dbReference type="Pfam" id="PF00501">
    <property type="entry name" value="AMP-binding"/>
    <property type="match status" value="1"/>
</dbReference>
<dbReference type="EMBL" id="SRRO01000001">
    <property type="protein sequence ID" value="TGN65083.1"/>
    <property type="molecule type" value="Genomic_DNA"/>
</dbReference>
<evidence type="ECO:0000313" key="6">
    <source>
        <dbReference type="EMBL" id="TGN65083.1"/>
    </source>
</evidence>
<reference evidence="6 7" key="1">
    <citation type="submission" date="2019-04" db="EMBL/GenBank/DDBJ databases">
        <title>Three New Species of Nocardioides, Nocardioides euryhalodurans sp. nov., Nocardioides seonyuensis sp. nov. and Nocardioides eburneoflavus sp. nov. Isolated from Soil.</title>
        <authorList>
            <person name="Roh S.G."/>
            <person name="Lee C."/>
            <person name="Kim M.-K."/>
            <person name="Kim S.B."/>
        </authorList>
    </citation>
    <scope>NUCLEOTIDE SEQUENCE [LARGE SCALE GENOMIC DNA]</scope>
    <source>
        <strain evidence="6 7">MMS17-SY213</strain>
    </source>
</reference>
<dbReference type="GO" id="GO:0031956">
    <property type="term" value="F:medium-chain fatty acid-CoA ligase activity"/>
    <property type="evidence" value="ECO:0007669"/>
    <property type="project" value="TreeGrafter"/>
</dbReference>
<dbReference type="RefSeq" id="WP_135839586.1">
    <property type="nucleotide sequence ID" value="NZ_SRRO01000001.1"/>
</dbReference>
<feature type="region of interest" description="Disordered" evidence="3">
    <location>
        <begin position="1"/>
        <end position="25"/>
    </location>
</feature>
<keyword evidence="2 6" id="KW-0436">Ligase</keyword>
<evidence type="ECO:0000259" key="5">
    <source>
        <dbReference type="Pfam" id="PF13193"/>
    </source>
</evidence>
<evidence type="ECO:0000256" key="1">
    <source>
        <dbReference type="ARBA" id="ARBA00006432"/>
    </source>
</evidence>
<gene>
    <name evidence="6" type="ORF">EXE59_14755</name>
</gene>
<dbReference type="PANTHER" id="PTHR43201">
    <property type="entry name" value="ACYL-COA SYNTHETASE"/>
    <property type="match status" value="1"/>
</dbReference>
<comment type="caution">
    <text evidence="6">The sequence shown here is derived from an EMBL/GenBank/DDBJ whole genome shotgun (WGS) entry which is preliminary data.</text>
</comment>
<protein>
    <submittedName>
        <fullName evidence="6">Long-chain-fatty-acid--CoA ligase</fullName>
    </submittedName>
</protein>
<dbReference type="PROSITE" id="PS00455">
    <property type="entry name" value="AMP_BINDING"/>
    <property type="match status" value="1"/>
</dbReference>
<name>A0A4Z1CKB0_9ACTN</name>
<feature type="domain" description="AMP-binding enzyme C-terminal" evidence="5">
    <location>
        <begin position="455"/>
        <end position="530"/>
    </location>
</feature>
<dbReference type="InterPro" id="IPR042099">
    <property type="entry name" value="ANL_N_sf"/>
</dbReference>
<proteinExistence type="inferred from homology"/>
<evidence type="ECO:0000256" key="2">
    <source>
        <dbReference type="ARBA" id="ARBA00022598"/>
    </source>
</evidence>
<evidence type="ECO:0000259" key="4">
    <source>
        <dbReference type="Pfam" id="PF00501"/>
    </source>
</evidence>
<dbReference type="InterPro" id="IPR045851">
    <property type="entry name" value="AMP-bd_C_sf"/>
</dbReference>
<dbReference type="PANTHER" id="PTHR43201:SF5">
    <property type="entry name" value="MEDIUM-CHAIN ACYL-COA LIGASE ACSF2, MITOCHONDRIAL"/>
    <property type="match status" value="1"/>
</dbReference>
<accession>A0A4Z1CKB0</accession>
<dbReference type="NCBIfam" id="NF004837">
    <property type="entry name" value="PRK06187.1"/>
    <property type="match status" value="1"/>
</dbReference>
<dbReference type="OrthoDB" id="9803968at2"/>
<dbReference type="Gene3D" id="3.40.50.12780">
    <property type="entry name" value="N-terminal domain of ligase-like"/>
    <property type="match status" value="1"/>
</dbReference>
<dbReference type="AlphaFoldDB" id="A0A4Z1CKB0"/>
<dbReference type="CDD" id="cd17631">
    <property type="entry name" value="FACL_FadD13-like"/>
    <property type="match status" value="1"/>
</dbReference>
<evidence type="ECO:0000256" key="3">
    <source>
        <dbReference type="SAM" id="MobiDB-lite"/>
    </source>
</evidence>
<dbReference type="InterPro" id="IPR025110">
    <property type="entry name" value="AMP-bd_C"/>
</dbReference>
<dbReference type="Pfam" id="PF13193">
    <property type="entry name" value="AMP-binding_C"/>
    <property type="match status" value="1"/>
</dbReference>
<dbReference type="SUPFAM" id="SSF56801">
    <property type="entry name" value="Acetyl-CoA synthetase-like"/>
    <property type="match status" value="1"/>
</dbReference>
<dbReference type="Gene3D" id="3.30.300.30">
    <property type="match status" value="1"/>
</dbReference>
<comment type="similarity">
    <text evidence="1">Belongs to the ATP-dependent AMP-binding enzyme family.</text>
</comment>
<dbReference type="GO" id="GO:0006631">
    <property type="term" value="P:fatty acid metabolic process"/>
    <property type="evidence" value="ECO:0007669"/>
    <property type="project" value="TreeGrafter"/>
</dbReference>
<dbReference type="Proteomes" id="UP000297496">
    <property type="component" value="Unassembled WGS sequence"/>
</dbReference>
<keyword evidence="7" id="KW-1185">Reference proteome</keyword>
<dbReference type="InterPro" id="IPR020845">
    <property type="entry name" value="AMP-binding_CS"/>
</dbReference>
<feature type="domain" description="AMP-dependent synthetase/ligase" evidence="4">
    <location>
        <begin position="39"/>
        <end position="404"/>
    </location>
</feature>
<evidence type="ECO:0000313" key="7">
    <source>
        <dbReference type="Proteomes" id="UP000297496"/>
    </source>
</evidence>
<dbReference type="InterPro" id="IPR000873">
    <property type="entry name" value="AMP-dep_synth/lig_dom"/>
</dbReference>
<organism evidence="6 7">
    <name type="scientific">Nocardioides eburneiflavus</name>
    <dbReference type="NCBI Taxonomy" id="2518372"/>
    <lineage>
        <taxon>Bacteria</taxon>
        <taxon>Bacillati</taxon>
        <taxon>Actinomycetota</taxon>
        <taxon>Actinomycetes</taxon>
        <taxon>Propionibacteriales</taxon>
        <taxon>Nocardioidaceae</taxon>
        <taxon>Nocardioides</taxon>
    </lineage>
</organism>